<dbReference type="PROSITE" id="PS50104">
    <property type="entry name" value="TIR"/>
    <property type="match status" value="1"/>
</dbReference>
<dbReference type="GO" id="GO:0061809">
    <property type="term" value="F:NAD+ nucleosidase activity, cyclic ADP-ribose generating"/>
    <property type="evidence" value="ECO:0007669"/>
    <property type="project" value="UniProtKB-EC"/>
</dbReference>
<dbReference type="PANTHER" id="PTHR32009:SF39">
    <property type="entry name" value="TIR DOMAIN-CONTAINING PROTEIN"/>
    <property type="match status" value="1"/>
</dbReference>
<keyword evidence="7" id="KW-1185">Reference proteome</keyword>
<evidence type="ECO:0000259" key="5">
    <source>
        <dbReference type="PROSITE" id="PS50104"/>
    </source>
</evidence>
<dbReference type="AlphaFoldDB" id="A0A392NGF9"/>
<feature type="domain" description="TIR" evidence="5">
    <location>
        <begin position="20"/>
        <end position="169"/>
    </location>
</feature>
<evidence type="ECO:0000313" key="6">
    <source>
        <dbReference type="EMBL" id="MCH98289.1"/>
    </source>
</evidence>
<evidence type="ECO:0000313" key="7">
    <source>
        <dbReference type="Proteomes" id="UP000265520"/>
    </source>
</evidence>
<keyword evidence="3" id="KW-0520">NAD</keyword>
<evidence type="ECO:0000256" key="1">
    <source>
        <dbReference type="ARBA" id="ARBA00011982"/>
    </source>
</evidence>
<dbReference type="Gene3D" id="3.40.50.10140">
    <property type="entry name" value="Toll/interleukin-1 receptor homology (TIR) domain"/>
    <property type="match status" value="1"/>
</dbReference>
<dbReference type="Pfam" id="PF01582">
    <property type="entry name" value="TIR"/>
    <property type="match status" value="1"/>
</dbReference>
<comment type="caution">
    <text evidence="6">The sequence shown here is derived from an EMBL/GenBank/DDBJ whole genome shotgun (WGS) entry which is preliminary data.</text>
</comment>
<name>A0A392NGF9_9FABA</name>
<protein>
    <recommendedName>
        <fullName evidence="1">ADP-ribosyl cyclase/cyclic ADP-ribose hydrolase</fullName>
        <ecNumber evidence="1">3.2.2.6</ecNumber>
    </recommendedName>
</protein>
<keyword evidence="2" id="KW-0378">Hydrolase</keyword>
<dbReference type="InterPro" id="IPR000157">
    <property type="entry name" value="TIR_dom"/>
</dbReference>
<evidence type="ECO:0000256" key="4">
    <source>
        <dbReference type="ARBA" id="ARBA00047304"/>
    </source>
</evidence>
<dbReference type="SUPFAM" id="SSF52200">
    <property type="entry name" value="Toll/Interleukin receptor TIR domain"/>
    <property type="match status" value="1"/>
</dbReference>
<feature type="non-terminal residue" evidence="6">
    <location>
        <position position="169"/>
    </location>
</feature>
<dbReference type="GO" id="GO:0007165">
    <property type="term" value="P:signal transduction"/>
    <property type="evidence" value="ECO:0007669"/>
    <property type="project" value="InterPro"/>
</dbReference>
<dbReference type="PANTHER" id="PTHR32009">
    <property type="entry name" value="TMV RESISTANCE PROTEIN N-LIKE"/>
    <property type="match status" value="1"/>
</dbReference>
<dbReference type="SMART" id="SM00255">
    <property type="entry name" value="TIR"/>
    <property type="match status" value="1"/>
</dbReference>
<proteinExistence type="predicted"/>
<dbReference type="EC" id="3.2.2.6" evidence="1"/>
<evidence type="ECO:0000256" key="3">
    <source>
        <dbReference type="ARBA" id="ARBA00023027"/>
    </source>
</evidence>
<dbReference type="InterPro" id="IPR035897">
    <property type="entry name" value="Toll_tir_struct_dom_sf"/>
</dbReference>
<sequence length="169" mass="19471">MDVNVMVNEEVISSITADEDQLNLFLCFRGEDTRHTFTATLHNALRRNRFKTYMDDGGFKMGDQISPFTFFKALQVSRILIVVLSKHFADSTYCLEELTKILECTKTKNQHILPIFYGVDPTEVRHQIGEFGHSIAVLQTRLADSEKLQKWKSALSEVSRISEYWDFVG</sequence>
<dbReference type="Proteomes" id="UP000265520">
    <property type="component" value="Unassembled WGS sequence"/>
</dbReference>
<accession>A0A392NGF9</accession>
<comment type="catalytic activity">
    <reaction evidence="4">
        <text>NAD(+) + H2O = ADP-D-ribose + nicotinamide + H(+)</text>
        <dbReference type="Rhea" id="RHEA:16301"/>
        <dbReference type="ChEBI" id="CHEBI:15377"/>
        <dbReference type="ChEBI" id="CHEBI:15378"/>
        <dbReference type="ChEBI" id="CHEBI:17154"/>
        <dbReference type="ChEBI" id="CHEBI:57540"/>
        <dbReference type="ChEBI" id="CHEBI:57967"/>
        <dbReference type="EC" id="3.2.2.6"/>
    </reaction>
    <physiologicalReaction direction="left-to-right" evidence="4">
        <dbReference type="Rhea" id="RHEA:16302"/>
    </physiologicalReaction>
</comment>
<reference evidence="6 7" key="1">
    <citation type="journal article" date="2018" name="Front. Plant Sci.">
        <title>Red Clover (Trifolium pratense) and Zigzag Clover (T. medium) - A Picture of Genomic Similarities and Differences.</title>
        <authorList>
            <person name="Dluhosova J."/>
            <person name="Istvanek J."/>
            <person name="Nedelnik J."/>
            <person name="Repkova J."/>
        </authorList>
    </citation>
    <scope>NUCLEOTIDE SEQUENCE [LARGE SCALE GENOMIC DNA]</scope>
    <source>
        <strain evidence="7">cv. 10/8</strain>
        <tissue evidence="6">Leaf</tissue>
    </source>
</reference>
<organism evidence="6 7">
    <name type="scientific">Trifolium medium</name>
    <dbReference type="NCBI Taxonomy" id="97028"/>
    <lineage>
        <taxon>Eukaryota</taxon>
        <taxon>Viridiplantae</taxon>
        <taxon>Streptophyta</taxon>
        <taxon>Embryophyta</taxon>
        <taxon>Tracheophyta</taxon>
        <taxon>Spermatophyta</taxon>
        <taxon>Magnoliopsida</taxon>
        <taxon>eudicotyledons</taxon>
        <taxon>Gunneridae</taxon>
        <taxon>Pentapetalae</taxon>
        <taxon>rosids</taxon>
        <taxon>fabids</taxon>
        <taxon>Fabales</taxon>
        <taxon>Fabaceae</taxon>
        <taxon>Papilionoideae</taxon>
        <taxon>50 kb inversion clade</taxon>
        <taxon>NPAAA clade</taxon>
        <taxon>Hologalegina</taxon>
        <taxon>IRL clade</taxon>
        <taxon>Trifolieae</taxon>
        <taxon>Trifolium</taxon>
    </lineage>
</organism>
<evidence type="ECO:0000256" key="2">
    <source>
        <dbReference type="ARBA" id="ARBA00022801"/>
    </source>
</evidence>
<dbReference type="EMBL" id="LXQA010037203">
    <property type="protein sequence ID" value="MCH98289.1"/>
    <property type="molecule type" value="Genomic_DNA"/>
</dbReference>